<sequence length="165" mass="17480">MPTVKAWPVHVGGCNVLVHLLPLGDGEPVGVPEARHALGPVWGPGWIKVDALGRCFDEWLRRGGLVAAALGKEEACCAVLDRGAFGAGRFQVDVAAYRCDLFDVDGVSVAIGAGKENDLWSWLGALREPSRIWIGGMRRSIRDLTFGSGSLNCGALRIGCGKDAV</sequence>
<gene>
    <name evidence="1" type="ORF">BS50DRAFT_570037</name>
</gene>
<reference evidence="1 2" key="1">
    <citation type="journal article" date="2018" name="Front. Microbiol.">
        <title>Genome-Wide Analysis of Corynespora cassiicola Leaf Fall Disease Putative Effectors.</title>
        <authorList>
            <person name="Lopez D."/>
            <person name="Ribeiro S."/>
            <person name="Label P."/>
            <person name="Fumanal B."/>
            <person name="Venisse J.S."/>
            <person name="Kohler A."/>
            <person name="de Oliveira R.R."/>
            <person name="Labutti K."/>
            <person name="Lipzen A."/>
            <person name="Lail K."/>
            <person name="Bauer D."/>
            <person name="Ohm R.A."/>
            <person name="Barry K.W."/>
            <person name="Spatafora J."/>
            <person name="Grigoriev I.V."/>
            <person name="Martin F.M."/>
            <person name="Pujade-Renaud V."/>
        </authorList>
    </citation>
    <scope>NUCLEOTIDE SEQUENCE [LARGE SCALE GENOMIC DNA]</scope>
    <source>
        <strain evidence="1 2">Philippines</strain>
    </source>
</reference>
<protein>
    <submittedName>
        <fullName evidence="1">Uncharacterized protein</fullName>
    </submittedName>
</protein>
<dbReference type="AlphaFoldDB" id="A0A2T2P510"/>
<evidence type="ECO:0000313" key="1">
    <source>
        <dbReference type="EMBL" id="PSN72586.1"/>
    </source>
</evidence>
<proteinExistence type="predicted"/>
<accession>A0A2T2P510</accession>
<dbReference type="Proteomes" id="UP000240883">
    <property type="component" value="Unassembled WGS sequence"/>
</dbReference>
<name>A0A2T2P510_CORCC</name>
<dbReference type="EMBL" id="KZ678130">
    <property type="protein sequence ID" value="PSN72586.1"/>
    <property type="molecule type" value="Genomic_DNA"/>
</dbReference>
<evidence type="ECO:0000313" key="2">
    <source>
        <dbReference type="Proteomes" id="UP000240883"/>
    </source>
</evidence>
<organism evidence="1 2">
    <name type="scientific">Corynespora cassiicola Philippines</name>
    <dbReference type="NCBI Taxonomy" id="1448308"/>
    <lineage>
        <taxon>Eukaryota</taxon>
        <taxon>Fungi</taxon>
        <taxon>Dikarya</taxon>
        <taxon>Ascomycota</taxon>
        <taxon>Pezizomycotina</taxon>
        <taxon>Dothideomycetes</taxon>
        <taxon>Pleosporomycetidae</taxon>
        <taxon>Pleosporales</taxon>
        <taxon>Corynesporascaceae</taxon>
        <taxon>Corynespora</taxon>
    </lineage>
</organism>
<keyword evidence="2" id="KW-1185">Reference proteome</keyword>